<dbReference type="OrthoDB" id="426882at2759"/>
<evidence type="ECO:0000256" key="1">
    <source>
        <dbReference type="ARBA" id="ARBA00001962"/>
    </source>
</evidence>
<dbReference type="UniPathway" id="UPA00529">
    <property type="reaction ID" value="UER00430"/>
</dbReference>
<dbReference type="VEuPathDB" id="FungiDB:HMPREF1541_07805"/>
<dbReference type="GeneID" id="19975144"/>
<dbReference type="RefSeq" id="XP_008720350.1">
    <property type="nucleotide sequence ID" value="XM_008722128.1"/>
</dbReference>
<comment type="catalytic activity">
    <reaction evidence="7">
        <text>choline + 2 reduced [2Fe-2S]-[ferredoxin] + O2 + 2 H(+) = betaine aldehyde hydrate + 2 oxidized [2Fe-2S]-[ferredoxin] + H2O</text>
        <dbReference type="Rhea" id="RHEA:17769"/>
        <dbReference type="Rhea" id="RHEA-COMP:10000"/>
        <dbReference type="Rhea" id="RHEA-COMP:10001"/>
        <dbReference type="ChEBI" id="CHEBI:15354"/>
        <dbReference type="ChEBI" id="CHEBI:15377"/>
        <dbReference type="ChEBI" id="CHEBI:15378"/>
        <dbReference type="ChEBI" id="CHEBI:15379"/>
        <dbReference type="ChEBI" id="CHEBI:15870"/>
        <dbReference type="ChEBI" id="CHEBI:33737"/>
        <dbReference type="ChEBI" id="CHEBI:33738"/>
        <dbReference type="EC" id="1.14.15.7"/>
    </reaction>
</comment>
<evidence type="ECO:0000256" key="2">
    <source>
        <dbReference type="ARBA" id="ARBA00002149"/>
    </source>
</evidence>
<dbReference type="Pfam" id="PF00848">
    <property type="entry name" value="Ring_hydroxyl_A"/>
    <property type="match status" value="1"/>
</dbReference>
<comment type="cofactor">
    <cofactor evidence="1">
        <name>Fe cation</name>
        <dbReference type="ChEBI" id="CHEBI:24875"/>
    </cofactor>
</comment>
<dbReference type="Proteomes" id="UP000030752">
    <property type="component" value="Unassembled WGS sequence"/>
</dbReference>
<dbReference type="InParanoid" id="W2RM89"/>
<dbReference type="PANTHER" id="PTHR43756:SF5">
    <property type="entry name" value="CHOLINE MONOOXYGENASE, CHLOROPLASTIC"/>
    <property type="match status" value="1"/>
</dbReference>
<dbReference type="AlphaFoldDB" id="W2RM89"/>
<dbReference type="SUPFAM" id="SSF55961">
    <property type="entry name" value="Bet v1-like"/>
    <property type="match status" value="1"/>
</dbReference>
<dbReference type="Gene3D" id="2.102.10.10">
    <property type="entry name" value="Rieske [2Fe-2S] iron-sulphur domain"/>
    <property type="match status" value="2"/>
</dbReference>
<evidence type="ECO:0000256" key="4">
    <source>
        <dbReference type="ARBA" id="ARBA00010848"/>
    </source>
</evidence>
<evidence type="ECO:0000256" key="5">
    <source>
        <dbReference type="ARBA" id="ARBA00012763"/>
    </source>
</evidence>
<evidence type="ECO:0000259" key="8">
    <source>
        <dbReference type="Pfam" id="PF00848"/>
    </source>
</evidence>
<protein>
    <recommendedName>
        <fullName evidence="6">Choline monooxygenase, chloroplastic</fullName>
        <ecNumber evidence="5">1.14.15.7</ecNumber>
    </recommendedName>
</protein>
<dbReference type="InterPro" id="IPR036922">
    <property type="entry name" value="Rieske_2Fe-2S_sf"/>
</dbReference>
<evidence type="ECO:0000256" key="3">
    <source>
        <dbReference type="ARBA" id="ARBA00004866"/>
    </source>
</evidence>
<dbReference type="GO" id="GO:0019133">
    <property type="term" value="F:choline monooxygenase activity"/>
    <property type="evidence" value="ECO:0007669"/>
    <property type="project" value="UniProtKB-EC"/>
</dbReference>
<name>W2RM89_CYPE1</name>
<dbReference type="InterPro" id="IPR001663">
    <property type="entry name" value="Rng_hydr_dOase-A"/>
</dbReference>
<proteinExistence type="inferred from homology"/>
<dbReference type="EC" id="1.14.15.7" evidence="5"/>
<dbReference type="STRING" id="1220924.W2RM89"/>
<dbReference type="CDD" id="cd00680">
    <property type="entry name" value="RHO_alpha_C"/>
    <property type="match status" value="1"/>
</dbReference>
<reference evidence="9 10" key="1">
    <citation type="submission" date="2013-03" db="EMBL/GenBank/DDBJ databases">
        <title>The Genome Sequence of Phialophora europaea CBS 101466.</title>
        <authorList>
            <consortium name="The Broad Institute Genomics Platform"/>
            <person name="Cuomo C."/>
            <person name="de Hoog S."/>
            <person name="Gorbushina A."/>
            <person name="Walker B."/>
            <person name="Young S.K."/>
            <person name="Zeng Q."/>
            <person name="Gargeya S."/>
            <person name="Fitzgerald M."/>
            <person name="Haas B."/>
            <person name="Abouelleil A."/>
            <person name="Allen A.W."/>
            <person name="Alvarado L."/>
            <person name="Arachchi H.M."/>
            <person name="Berlin A.M."/>
            <person name="Chapman S.B."/>
            <person name="Gainer-Dewar J."/>
            <person name="Goldberg J."/>
            <person name="Griggs A."/>
            <person name="Gujja S."/>
            <person name="Hansen M."/>
            <person name="Howarth C."/>
            <person name="Imamovic A."/>
            <person name="Ireland A."/>
            <person name="Larimer J."/>
            <person name="McCowan C."/>
            <person name="Murphy C."/>
            <person name="Pearson M."/>
            <person name="Poon T.W."/>
            <person name="Priest M."/>
            <person name="Roberts A."/>
            <person name="Saif S."/>
            <person name="Shea T."/>
            <person name="Sisk P."/>
            <person name="Sykes S."/>
            <person name="Wortman J."/>
            <person name="Nusbaum C."/>
            <person name="Birren B."/>
        </authorList>
    </citation>
    <scope>NUCLEOTIDE SEQUENCE [LARGE SCALE GENOMIC DNA]</scope>
    <source>
        <strain evidence="9 10">CBS 101466</strain>
    </source>
</reference>
<keyword evidence="10" id="KW-1185">Reference proteome</keyword>
<dbReference type="GO" id="GO:0005506">
    <property type="term" value="F:iron ion binding"/>
    <property type="evidence" value="ECO:0007669"/>
    <property type="project" value="InterPro"/>
</dbReference>
<evidence type="ECO:0000256" key="7">
    <source>
        <dbReference type="ARBA" id="ARBA00049097"/>
    </source>
</evidence>
<dbReference type="eggNOG" id="ENOG502QQJW">
    <property type="taxonomic scope" value="Eukaryota"/>
</dbReference>
<dbReference type="GO" id="GO:0051537">
    <property type="term" value="F:2 iron, 2 sulfur cluster binding"/>
    <property type="evidence" value="ECO:0007669"/>
    <property type="project" value="InterPro"/>
</dbReference>
<organism evidence="9 10">
    <name type="scientific">Cyphellophora europaea (strain CBS 101466)</name>
    <name type="common">Phialophora europaea</name>
    <dbReference type="NCBI Taxonomy" id="1220924"/>
    <lineage>
        <taxon>Eukaryota</taxon>
        <taxon>Fungi</taxon>
        <taxon>Dikarya</taxon>
        <taxon>Ascomycota</taxon>
        <taxon>Pezizomycotina</taxon>
        <taxon>Eurotiomycetes</taxon>
        <taxon>Chaetothyriomycetidae</taxon>
        <taxon>Chaetothyriales</taxon>
        <taxon>Cyphellophoraceae</taxon>
        <taxon>Cyphellophora</taxon>
    </lineage>
</organism>
<gene>
    <name evidence="9" type="ORF">HMPREF1541_07805</name>
</gene>
<comment type="similarity">
    <text evidence="4">Belongs to the choline monooxygenase family.</text>
</comment>
<accession>W2RM89</accession>
<dbReference type="PANTHER" id="PTHR43756">
    <property type="entry name" value="CHOLINE MONOOXYGENASE, CHLOROPLASTIC"/>
    <property type="match status" value="1"/>
</dbReference>
<comment type="pathway">
    <text evidence="3">Amine and polyamine biosynthesis; betaine biosynthesis via choline pathway; betaine aldehyde from choline (monooxygenase route): step 1/1.</text>
</comment>
<sequence length="403" mass="46519">MASLLNYFGFGATKPQAAAEPDQGPVKTAVKALPANWYTSQPLYDLERRAIFSRKWLMITHQVRIKQVGEYLRYEAANFVFILYRDASGNVKGIHNTSGLSGQPIVQEQKGTLDLSAAESFTFPIHIRVDQKGFIWVNLDGAETPEIPWEEDFDGVDTQPRFEGFNFNDEYEFDHEWEMTGDYNWKILADNYNECYHCASTHPDLKEMADLETYSVTTQDGYILHNVRGRPGSEGEQRYKVHPTYYYPSTSMNVSPHFFFMQRFVPHGPVKSTMRYEVYRHKDAPESEFQFIAQMYRRVMSEDKALCEASQQNLNRGVFTNGEMHPRLEQGPLFFQAKCRDLVKEHRQREMMVKREIWPTQLSWTPRRTVVQSAKLEIPSVPAYYYSNSSGIEQGSAIASVAA</sequence>
<evidence type="ECO:0000256" key="6">
    <source>
        <dbReference type="ARBA" id="ARBA00014931"/>
    </source>
</evidence>
<dbReference type="SUPFAM" id="SSF50022">
    <property type="entry name" value="ISP domain"/>
    <property type="match status" value="1"/>
</dbReference>
<dbReference type="Gene3D" id="3.90.380.10">
    <property type="entry name" value="Naphthalene 1,2-dioxygenase Alpha Subunit, Chain A, domain 1"/>
    <property type="match status" value="3"/>
</dbReference>
<feature type="domain" description="Aromatic-ring-hydroxylating dioxygenase alpha subunit C-terminal" evidence="8">
    <location>
        <begin position="169"/>
        <end position="344"/>
    </location>
</feature>
<dbReference type="HOGENOM" id="CLU_026244_1_2_1"/>
<dbReference type="InterPro" id="IPR015879">
    <property type="entry name" value="Ring_hydroxy_dOase_asu_C_dom"/>
</dbReference>
<dbReference type="GO" id="GO:0019285">
    <property type="term" value="P:glycine betaine biosynthetic process from choline"/>
    <property type="evidence" value="ECO:0007669"/>
    <property type="project" value="UniProtKB-UniPathway"/>
</dbReference>
<comment type="function">
    <text evidence="2">Catalyzes the first step of the osmoprotectant glycine betaine synthesis.</text>
</comment>
<dbReference type="EMBL" id="KB822724">
    <property type="protein sequence ID" value="ETN36818.1"/>
    <property type="molecule type" value="Genomic_DNA"/>
</dbReference>
<evidence type="ECO:0000313" key="9">
    <source>
        <dbReference type="EMBL" id="ETN36818.1"/>
    </source>
</evidence>
<evidence type="ECO:0000313" key="10">
    <source>
        <dbReference type="Proteomes" id="UP000030752"/>
    </source>
</evidence>